<dbReference type="AlphaFoldDB" id="A0A2T4BY21"/>
<dbReference type="EMBL" id="KZ679136">
    <property type="protein sequence ID" value="PTB74172.1"/>
    <property type="molecule type" value="Genomic_DNA"/>
</dbReference>
<organism evidence="1 2">
    <name type="scientific">Trichoderma longibrachiatum ATCC 18648</name>
    <dbReference type="NCBI Taxonomy" id="983965"/>
    <lineage>
        <taxon>Eukaryota</taxon>
        <taxon>Fungi</taxon>
        <taxon>Dikarya</taxon>
        <taxon>Ascomycota</taxon>
        <taxon>Pezizomycotina</taxon>
        <taxon>Sordariomycetes</taxon>
        <taxon>Hypocreomycetidae</taxon>
        <taxon>Hypocreales</taxon>
        <taxon>Hypocreaceae</taxon>
        <taxon>Trichoderma</taxon>
    </lineage>
</organism>
<dbReference type="Proteomes" id="UP000240760">
    <property type="component" value="Unassembled WGS sequence"/>
</dbReference>
<keyword evidence="2" id="KW-1185">Reference proteome</keyword>
<reference evidence="1 2" key="1">
    <citation type="submission" date="2016-07" db="EMBL/GenBank/DDBJ databases">
        <title>Multiple horizontal gene transfer events from other fungi enriched the ability of initially mycotrophic Trichoderma (Ascomycota) to feed on dead plant biomass.</title>
        <authorList>
            <consortium name="DOE Joint Genome Institute"/>
            <person name="Aerts A."/>
            <person name="Atanasova L."/>
            <person name="Chenthamara K."/>
            <person name="Zhang J."/>
            <person name="Grujic M."/>
            <person name="Henrissat B."/>
            <person name="Kuo A."/>
            <person name="Salamov A."/>
            <person name="Lipzen A."/>
            <person name="Labutti K."/>
            <person name="Barry K."/>
            <person name="Miao Y."/>
            <person name="Rahimi M.J."/>
            <person name="Shen Q."/>
            <person name="Grigoriev I.V."/>
            <person name="Kubicek C.P."/>
            <person name="Druzhinina I.S."/>
        </authorList>
    </citation>
    <scope>NUCLEOTIDE SEQUENCE [LARGE SCALE GENOMIC DNA]</scope>
    <source>
        <strain evidence="1 2">ATCC 18648</strain>
    </source>
</reference>
<sequence length="130" mass="14843">MHVVASFTSSTVPSSFRYHHLRLISLPRSIPNSPSCCIFSLALLGHAALPRYVTCFIRRYSEYPKIPRHAHWVNTPHLPLLRSKMPLHCPLPIAHCAPLIFHAVMSMQSQDDAVIPKPQRFAHQLLQYVK</sequence>
<gene>
    <name evidence="1" type="ORF">M440DRAFT_1040944</name>
</gene>
<protein>
    <submittedName>
        <fullName evidence="1">Uncharacterized protein</fullName>
    </submittedName>
</protein>
<evidence type="ECO:0000313" key="2">
    <source>
        <dbReference type="Proteomes" id="UP000240760"/>
    </source>
</evidence>
<proteinExistence type="predicted"/>
<accession>A0A2T4BY21</accession>
<name>A0A2T4BY21_TRILO</name>
<evidence type="ECO:0000313" key="1">
    <source>
        <dbReference type="EMBL" id="PTB74172.1"/>
    </source>
</evidence>